<feature type="transmembrane region" description="Helical" evidence="5">
    <location>
        <begin position="186"/>
        <end position="203"/>
    </location>
</feature>
<dbReference type="EMBL" id="KX018890">
    <property type="protein sequence ID" value="ANO39051.1"/>
    <property type="molecule type" value="mRNA"/>
</dbReference>
<evidence type="ECO:0000259" key="7">
    <source>
        <dbReference type="Pfam" id="PF21885"/>
    </source>
</evidence>
<dbReference type="PANTHER" id="PTHR31918:SF1">
    <property type="entry name" value="TRANSMEMBRANE PROTEIN 181"/>
    <property type="match status" value="1"/>
</dbReference>
<evidence type="ECO:0000256" key="5">
    <source>
        <dbReference type="SAM" id="Phobius"/>
    </source>
</evidence>
<evidence type="ECO:0000256" key="1">
    <source>
        <dbReference type="ARBA" id="ARBA00004141"/>
    </source>
</evidence>
<keyword evidence="4 5" id="KW-0472">Membrane</keyword>
<proteinExistence type="evidence at transcript level"/>
<feature type="transmembrane region" description="Helical" evidence="5">
    <location>
        <begin position="224"/>
        <end position="242"/>
    </location>
</feature>
<evidence type="ECO:0000256" key="4">
    <source>
        <dbReference type="ARBA" id="ARBA00023136"/>
    </source>
</evidence>
<evidence type="ECO:0000259" key="6">
    <source>
        <dbReference type="Pfam" id="PF06664"/>
    </source>
</evidence>
<sequence length="478" mass="55567">MFSREIESSVQMRLYSMSKRHFVVVICLFFLSFTLTLLIGIAGPPIIISYSNNNSKVSQFNEMKKFYSNSVVSKSMSVFNQQLWLTATITTKDDEEKFPKVNVTVNIAGIIKGNNEILIYNGSNKFTQRKFKCVKTKCEEIFIAHINFSSMKIYKFYVGISHNNLDIKTIEFTFSTFSSYFSQLEIWFRFSFLVLGFIATVIYNNSLRKFSIRDWSMEQKWVAVLLPSLVIYNNPLVPLKFIVNSPVTSVLDTIFKATFICLLMLFWVTIYHGMQQTKRRCLTFYFPKICIVLLIWFMIVLLPAFQAIRDSADPTFYYKLQNTFLFYKFTLLGSIVIYILYALFLIITACGELRSVPYFNIRIRFFACFMFIVLVFSIVMIGLRYGSGLFNNNFVFERASRYANSVEFCAQYGMINLYLFIMAYAYSPAKNAIHEANFQDDPNLSMVNESDEDVLYGSDIEEANLLSRKSTKSKLNKR</sequence>
<feature type="transmembrane region" description="Helical" evidence="5">
    <location>
        <begin position="405"/>
        <end position="426"/>
    </location>
</feature>
<dbReference type="GO" id="GO:0016020">
    <property type="term" value="C:membrane"/>
    <property type="evidence" value="ECO:0007669"/>
    <property type="project" value="UniProtKB-SubCell"/>
</dbReference>
<feature type="transmembrane region" description="Helical" evidence="5">
    <location>
        <begin position="363"/>
        <end position="385"/>
    </location>
</feature>
<keyword evidence="2 5" id="KW-0812">Transmembrane</keyword>
<feature type="transmembrane region" description="Helical" evidence="5">
    <location>
        <begin position="325"/>
        <end position="351"/>
    </location>
</feature>
<dbReference type="Pfam" id="PF06664">
    <property type="entry name" value="WLS-like_TM"/>
    <property type="match status" value="1"/>
</dbReference>
<dbReference type="InterPro" id="IPR040416">
    <property type="entry name" value="TMEM181"/>
</dbReference>
<feature type="transmembrane region" description="Helical" evidence="5">
    <location>
        <begin position="285"/>
        <end position="305"/>
    </location>
</feature>
<feature type="domain" description="TMEM181 GOLD" evidence="7">
    <location>
        <begin position="71"/>
        <end position="177"/>
    </location>
</feature>
<dbReference type="PANTHER" id="PTHR31918">
    <property type="entry name" value="TRANSMEMBRANE PROTEIN 181"/>
    <property type="match status" value="1"/>
</dbReference>
<gene>
    <name evidence="8" type="primary">gcr084</name>
</gene>
<feature type="transmembrane region" description="Helical" evidence="5">
    <location>
        <begin position="254"/>
        <end position="273"/>
    </location>
</feature>
<keyword evidence="3 5" id="KW-1133">Transmembrane helix</keyword>
<dbReference type="InterPro" id="IPR054077">
    <property type="entry name" value="TMEM181_GOLD"/>
</dbReference>
<dbReference type="InterPro" id="IPR047843">
    <property type="entry name" value="WLS-like_TM"/>
</dbReference>
<dbReference type="GO" id="GO:0015643">
    <property type="term" value="F:toxic substance binding"/>
    <property type="evidence" value="ECO:0007669"/>
    <property type="project" value="InterPro"/>
</dbReference>
<name>A0A193KUL1_SCHMD</name>
<organism evidence="8">
    <name type="scientific">Schmidtea mediterranea</name>
    <name type="common">Freshwater planarian flatworm</name>
    <dbReference type="NCBI Taxonomy" id="79327"/>
    <lineage>
        <taxon>Eukaryota</taxon>
        <taxon>Metazoa</taxon>
        <taxon>Spiralia</taxon>
        <taxon>Lophotrochozoa</taxon>
        <taxon>Platyhelminthes</taxon>
        <taxon>Rhabditophora</taxon>
        <taxon>Seriata</taxon>
        <taxon>Tricladida</taxon>
        <taxon>Continenticola</taxon>
        <taxon>Geoplanoidea</taxon>
        <taxon>Dugesiidae</taxon>
        <taxon>Schmidtea</taxon>
    </lineage>
</organism>
<evidence type="ECO:0000256" key="3">
    <source>
        <dbReference type="ARBA" id="ARBA00022989"/>
    </source>
</evidence>
<evidence type="ECO:0000256" key="2">
    <source>
        <dbReference type="ARBA" id="ARBA00022692"/>
    </source>
</evidence>
<accession>A0A193KUL1</accession>
<comment type="subcellular location">
    <subcellularLocation>
        <location evidence="1">Membrane</location>
        <topology evidence="1">Multi-pass membrane protein</topology>
    </subcellularLocation>
</comment>
<dbReference type="AlphaFoldDB" id="A0A193KUL1"/>
<evidence type="ECO:0000313" key="8">
    <source>
        <dbReference type="EMBL" id="ANO39051.1"/>
    </source>
</evidence>
<feature type="domain" description="Wntless-like transmembrane" evidence="6">
    <location>
        <begin position="180"/>
        <end position="429"/>
    </location>
</feature>
<dbReference type="Pfam" id="PF21885">
    <property type="entry name" value="TMEM181_GOLD"/>
    <property type="match status" value="1"/>
</dbReference>
<feature type="transmembrane region" description="Helical" evidence="5">
    <location>
        <begin position="21"/>
        <end position="48"/>
    </location>
</feature>
<reference evidence="8" key="1">
    <citation type="journal article" date="2016" name="PLoS Biol.">
        <title>GPCRs Direct Germline Development and Somatic Gonad Function in Planarians.</title>
        <authorList>
            <person name="Saberi A."/>
            <person name="Jamal A."/>
            <person name="Beets I."/>
            <person name="Schoofs L."/>
            <person name="Newmark P.A."/>
        </authorList>
    </citation>
    <scope>NUCLEOTIDE SEQUENCE</scope>
</reference>
<protein>
    <submittedName>
        <fullName evidence="8">GCR084</fullName>
    </submittedName>
</protein>